<reference evidence="5" key="1">
    <citation type="submission" date="2019-09" db="EMBL/GenBank/DDBJ databases">
        <title>Draft genome information of white flower Hibiscus syriacus.</title>
        <authorList>
            <person name="Kim Y.-M."/>
        </authorList>
    </citation>
    <scope>NUCLEOTIDE SEQUENCE [LARGE SCALE GENOMIC DNA]</scope>
    <source>
        <strain evidence="5">YM2019G1</strain>
    </source>
</reference>
<accession>A0A6A2WKQ1</accession>
<evidence type="ECO:0000256" key="1">
    <source>
        <dbReference type="ARBA" id="ARBA00023015"/>
    </source>
</evidence>
<keyword evidence="1" id="KW-0805">Transcription regulation</keyword>
<feature type="region of interest" description="Disordered" evidence="4">
    <location>
        <begin position="1"/>
        <end position="23"/>
    </location>
</feature>
<dbReference type="Pfam" id="PF03514">
    <property type="entry name" value="GRAS"/>
    <property type="match status" value="1"/>
</dbReference>
<name>A0A6A2WKQ1_HIBSY</name>
<evidence type="ECO:0000313" key="5">
    <source>
        <dbReference type="EMBL" id="KAE8660382.1"/>
    </source>
</evidence>
<protein>
    <submittedName>
        <fullName evidence="5">Uncharacterized protein</fullName>
    </submittedName>
</protein>
<dbReference type="InterPro" id="IPR005202">
    <property type="entry name" value="TF_GRAS"/>
</dbReference>
<dbReference type="AlphaFoldDB" id="A0A6A2WKQ1"/>
<comment type="caution">
    <text evidence="5">The sequence shown here is derived from an EMBL/GenBank/DDBJ whole genome shotgun (WGS) entry which is preliminary data.</text>
</comment>
<organism evidence="5 6">
    <name type="scientific">Hibiscus syriacus</name>
    <name type="common">Rose of Sharon</name>
    <dbReference type="NCBI Taxonomy" id="106335"/>
    <lineage>
        <taxon>Eukaryota</taxon>
        <taxon>Viridiplantae</taxon>
        <taxon>Streptophyta</taxon>
        <taxon>Embryophyta</taxon>
        <taxon>Tracheophyta</taxon>
        <taxon>Spermatophyta</taxon>
        <taxon>Magnoliopsida</taxon>
        <taxon>eudicotyledons</taxon>
        <taxon>Gunneridae</taxon>
        <taxon>Pentapetalae</taxon>
        <taxon>rosids</taxon>
        <taxon>malvids</taxon>
        <taxon>Malvales</taxon>
        <taxon>Malvaceae</taxon>
        <taxon>Malvoideae</taxon>
        <taxon>Hibiscus</taxon>
    </lineage>
</organism>
<comment type="similarity">
    <text evidence="3">Belongs to the GRAS family.</text>
</comment>
<comment type="caution">
    <text evidence="3">Lacks conserved residue(s) required for the propagation of feature annotation.</text>
</comment>
<feature type="region of interest" description="SAW" evidence="3">
    <location>
        <begin position="181"/>
        <end position="262"/>
    </location>
</feature>
<evidence type="ECO:0000313" key="6">
    <source>
        <dbReference type="Proteomes" id="UP000436088"/>
    </source>
</evidence>
<dbReference type="PANTHER" id="PTHR31636">
    <property type="entry name" value="OSJNBA0084A10.13 PROTEIN-RELATED"/>
    <property type="match status" value="1"/>
</dbReference>
<evidence type="ECO:0000256" key="3">
    <source>
        <dbReference type="PROSITE-ProRule" id="PRU01191"/>
    </source>
</evidence>
<evidence type="ECO:0000256" key="2">
    <source>
        <dbReference type="ARBA" id="ARBA00023163"/>
    </source>
</evidence>
<dbReference type="Proteomes" id="UP000436088">
    <property type="component" value="Unassembled WGS sequence"/>
</dbReference>
<keyword evidence="2" id="KW-0804">Transcription</keyword>
<proteinExistence type="inferred from homology"/>
<feature type="region of interest" description="VHIID" evidence="3">
    <location>
        <begin position="50"/>
        <end position="115"/>
    </location>
</feature>
<dbReference type="PROSITE" id="PS50985">
    <property type="entry name" value="GRAS"/>
    <property type="match status" value="1"/>
</dbReference>
<gene>
    <name evidence="5" type="ORF">F3Y22_tig00116954pilonHSYRG00271</name>
</gene>
<dbReference type="EMBL" id="VEPZ02001732">
    <property type="protein sequence ID" value="KAE8660382.1"/>
    <property type="molecule type" value="Genomic_DNA"/>
</dbReference>
<sequence length="264" mass="29376">MHANECKKLHEDPNASTNDRDSRNGHFDFRKAISATKLVELSAADVQKAYEVYILACPFKKMSNLYANKMIMEIGEKATTLIIVDVGICYVFQWPCLIQRLSAQAGGPCKLRITVIEFPQPGFRPAERVEETGRRLKRFWEALFHFSAELDKFEATVDRGDPKRMMFEREAHGRDIMNAVACEGNGGLKGQRRTSNGRGWKGRVINALSCWKPVTAAIPVVSTGTSPASASASYSGIMLTTNPYCSNLEYGHVQDRCGSYPNNG</sequence>
<keyword evidence="6" id="KW-1185">Reference proteome</keyword>
<evidence type="ECO:0000256" key="4">
    <source>
        <dbReference type="SAM" id="MobiDB-lite"/>
    </source>
</evidence>